<dbReference type="InterPro" id="IPR018247">
    <property type="entry name" value="EF_Hand_1_Ca_BS"/>
</dbReference>
<accession>A0A284QKD9</accession>
<dbReference type="STRING" id="47428.A0A284QKD9"/>
<feature type="region of interest" description="Disordered" evidence="1">
    <location>
        <begin position="890"/>
        <end position="992"/>
    </location>
</feature>
<dbReference type="PROSITE" id="PS00018">
    <property type="entry name" value="EF_HAND_1"/>
    <property type="match status" value="1"/>
</dbReference>
<feature type="compositionally biased region" description="Low complexity" evidence="1">
    <location>
        <begin position="977"/>
        <end position="987"/>
    </location>
</feature>
<dbReference type="EMBL" id="FUEG01000001">
    <property type="protein sequence ID" value="SJK96921.1"/>
    <property type="molecule type" value="Genomic_DNA"/>
</dbReference>
<sequence length="1356" mass="151616">MSTNPSPDMEKPLPLPKISINGSDAGSKDVPEDLHRQQSLDTAYQAAFSKTELSKTQKKIERVMDTLDLSGITTSYASLNTWYAANESAIASAATAISSLSLDTKSIDSALSSFVETSEVVMKGLDALGQLHPFVGVAVLAFKLVVTLDMTRRGNNKKVLAVKLQMQDTMTVLFQLRHIKDPKEIGPDGTTIEDRMGSLMEAIAKDIRETGSACDHYLKKGFLAKTIKSKIYETRLAGYAAKFTQYREDIDFALQIHTALGVESANAKLDGQDQKLKSMDRKLDQTMEVMMSVFRKLDTSRERDIQNFIKDKGGVKACIDNEQLLHELIDKSGEGIAGVLGHQSGTGERWTGTTTEKVQKEMRKEWAEDVEQAFERNIAHFEKKLEVQNRQLTSIFKDSLKNTESHILTAMASGAHDRISNEDLKELWKDMAWRGSVKAKHLVLALHDYLIDKLGALSASPIMSPGASEPGSPMISPISAVTDDFFSLKCKNDRWALAYFNVAHVQPILEAMDDDATGFITTKEINNFTKSIPPGWTLPQWIAYWAEGWHVSVDQYKKRIHIILSTMYTTFPHVLSANREATAQYLQHDAIYQVDRLLRSTRDIPSNALESSELRRLTEAYTQSEEARLMRNLADVLYDIDTKSTVSLITGPGRIERYIYPLLYLLLKHQLRVVRLSTRFVLDPYEMSNMSSSLWNLFSVVDQRMRNLASIFKQSNVDVVEKLENFAFGMFKLSYNHPDRLPSDNRISDYVNEDPTIDDEGAEPITSIPPSILRYPLLDISGSDMYHLPSDITEEAPDDPIQGQWTGHLYYERKSDLGLIQLAIDSVTDGALAGKAATWKWTMNISGDIKEGNKVYIRLAFEDGDFVDLTGDLDAEKGIIKGWCKYIRGPGDEEADDSDEQSSDDEGGGEQGDDNGDQGGTEENKDAVTQGEDRAASGEGTDGEHSSTLQNDEIDAAEESQSGAADPESNEADVDDGASQASDGSGSTDPESENYYYKFILRRTPASLCRFLPGDQRDLPAAEEEDAGSRARARWRFACTSVLDRMRRKSFSWKFLKDRFAERRRFLELAVRERCVDENYCPRSPLSEEEQQELFRLNCIICPMDSRYYYSFVADEITRRKFNGYSCDSCSGLILGSRLACLTCMNDSFTDTIDLCTGCIDTSCERGGFVHDPSHVLLKFDTVVLDGRLRWIIPEARSMVVRIKKEFRSSLKNRIEPVEKSGSSHSSQSKKEVPTAAAPPKCRCCGKVVSLPCWVCLICTIDAYVCDECDAEKKEPMPDDPHELGEPLLRIADCNPPVEVVATDVKLAALEKKFDKVDQRLAALEDRVESRLSAMETMLMEYFSSSANGNLSKGSD</sequence>
<organism evidence="2 3">
    <name type="scientific">Armillaria ostoyae</name>
    <name type="common">Armillaria root rot fungus</name>
    <dbReference type="NCBI Taxonomy" id="47428"/>
    <lineage>
        <taxon>Eukaryota</taxon>
        <taxon>Fungi</taxon>
        <taxon>Dikarya</taxon>
        <taxon>Basidiomycota</taxon>
        <taxon>Agaricomycotina</taxon>
        <taxon>Agaricomycetes</taxon>
        <taxon>Agaricomycetidae</taxon>
        <taxon>Agaricales</taxon>
        <taxon>Marasmiineae</taxon>
        <taxon>Physalacriaceae</taxon>
        <taxon>Armillaria</taxon>
    </lineage>
</organism>
<feature type="region of interest" description="Disordered" evidence="1">
    <location>
        <begin position="1"/>
        <end position="34"/>
    </location>
</feature>
<feature type="compositionally biased region" description="Basic and acidic residues" evidence="1">
    <location>
        <begin position="922"/>
        <end position="936"/>
    </location>
</feature>
<evidence type="ECO:0000256" key="1">
    <source>
        <dbReference type="SAM" id="MobiDB-lite"/>
    </source>
</evidence>
<gene>
    <name evidence="2" type="ORF">ARMOST_00170</name>
</gene>
<dbReference type="Proteomes" id="UP000219338">
    <property type="component" value="Unassembled WGS sequence"/>
</dbReference>
<protein>
    <recommendedName>
        <fullName evidence="4">ZZ-type domain-containing protein</fullName>
    </recommendedName>
</protein>
<feature type="region of interest" description="Disordered" evidence="1">
    <location>
        <begin position="1218"/>
        <end position="1238"/>
    </location>
</feature>
<evidence type="ECO:0000313" key="3">
    <source>
        <dbReference type="Proteomes" id="UP000219338"/>
    </source>
</evidence>
<proteinExistence type="predicted"/>
<evidence type="ECO:0008006" key="4">
    <source>
        <dbReference type="Google" id="ProtNLM"/>
    </source>
</evidence>
<keyword evidence="3" id="KW-1185">Reference proteome</keyword>
<name>A0A284QKD9_ARMOS</name>
<dbReference type="OrthoDB" id="2122982at2759"/>
<dbReference type="OMA" id="GKMAIAN"/>
<dbReference type="SUPFAM" id="SSF57850">
    <property type="entry name" value="RING/U-box"/>
    <property type="match status" value="1"/>
</dbReference>
<reference evidence="3" key="1">
    <citation type="journal article" date="2017" name="Nat. Ecol. Evol.">
        <title>Genome expansion and lineage-specific genetic innovations in the forest pathogenic fungi Armillaria.</title>
        <authorList>
            <person name="Sipos G."/>
            <person name="Prasanna A.N."/>
            <person name="Walter M.C."/>
            <person name="O'Connor E."/>
            <person name="Balint B."/>
            <person name="Krizsan K."/>
            <person name="Kiss B."/>
            <person name="Hess J."/>
            <person name="Varga T."/>
            <person name="Slot J."/>
            <person name="Riley R."/>
            <person name="Boka B."/>
            <person name="Rigling D."/>
            <person name="Barry K."/>
            <person name="Lee J."/>
            <person name="Mihaltcheva S."/>
            <person name="LaButti K."/>
            <person name="Lipzen A."/>
            <person name="Waldron R."/>
            <person name="Moloney N.M."/>
            <person name="Sperisen C."/>
            <person name="Kredics L."/>
            <person name="Vagvoelgyi C."/>
            <person name="Patrignani A."/>
            <person name="Fitzpatrick D."/>
            <person name="Nagy I."/>
            <person name="Doyle S."/>
            <person name="Anderson J.B."/>
            <person name="Grigoriev I.V."/>
            <person name="Gueldener U."/>
            <person name="Muensterkoetter M."/>
            <person name="Nagy L.G."/>
        </authorList>
    </citation>
    <scope>NUCLEOTIDE SEQUENCE [LARGE SCALE GENOMIC DNA]</scope>
    <source>
        <strain evidence="3">C18/9</strain>
    </source>
</reference>
<evidence type="ECO:0000313" key="2">
    <source>
        <dbReference type="EMBL" id="SJK96921.1"/>
    </source>
</evidence>
<feature type="compositionally biased region" description="Acidic residues" evidence="1">
    <location>
        <begin position="892"/>
        <end position="916"/>
    </location>
</feature>